<reference evidence="1 2" key="1">
    <citation type="journal article" date="2016" name="Nat. Commun.">
        <title>Thousands of microbial genomes shed light on interconnected biogeochemical processes in an aquifer system.</title>
        <authorList>
            <person name="Anantharaman K."/>
            <person name="Brown C.T."/>
            <person name="Hug L.A."/>
            <person name="Sharon I."/>
            <person name="Castelle C.J."/>
            <person name="Probst A.J."/>
            <person name="Thomas B.C."/>
            <person name="Singh A."/>
            <person name="Wilkins M.J."/>
            <person name="Karaoz U."/>
            <person name="Brodie E.L."/>
            <person name="Williams K.H."/>
            <person name="Hubbard S.S."/>
            <person name="Banfield J.F."/>
        </authorList>
    </citation>
    <scope>NUCLEOTIDE SEQUENCE [LARGE SCALE GENOMIC DNA]</scope>
</reference>
<dbReference type="AlphaFoldDB" id="A0A1F4YDB0"/>
<name>A0A1F4YDB0_9BACT</name>
<evidence type="ECO:0000313" key="1">
    <source>
        <dbReference type="EMBL" id="OGC91874.1"/>
    </source>
</evidence>
<proteinExistence type="predicted"/>
<organism evidence="1 2">
    <name type="scientific">Candidatus Amesbacteria bacterium RIFCSPHIGHO2_01_FULL_48_32b</name>
    <dbReference type="NCBI Taxonomy" id="1797253"/>
    <lineage>
        <taxon>Bacteria</taxon>
        <taxon>Candidatus Amesiibacteriota</taxon>
    </lineage>
</organism>
<sequence length="69" mass="7103">MPAISEICKVCMARVVADNGEVRADGQLVGRVGDEISASYPPGCITIDPDSGALVVQGECVAQKRIGGE</sequence>
<gene>
    <name evidence="1" type="ORF">A2876_03935</name>
</gene>
<evidence type="ECO:0000313" key="2">
    <source>
        <dbReference type="Proteomes" id="UP000178176"/>
    </source>
</evidence>
<comment type="caution">
    <text evidence="1">The sequence shown here is derived from an EMBL/GenBank/DDBJ whole genome shotgun (WGS) entry which is preliminary data.</text>
</comment>
<accession>A0A1F4YDB0</accession>
<protein>
    <submittedName>
        <fullName evidence="1">Uncharacterized protein</fullName>
    </submittedName>
</protein>
<dbReference type="EMBL" id="MEXH01000027">
    <property type="protein sequence ID" value="OGC91874.1"/>
    <property type="molecule type" value="Genomic_DNA"/>
</dbReference>
<dbReference type="Proteomes" id="UP000178176">
    <property type="component" value="Unassembled WGS sequence"/>
</dbReference>